<keyword evidence="4 6" id="KW-1133">Transmembrane helix</keyword>
<sequence length="281" mass="31263">MQTWWPRLSTLVWRSLFNLSFGTRCRLCALILTTVAVLVALPTLLLRDLSSISFLFFGGILMSLLVFTTIACTVAFGGVKGNQYIPVLQLHKIPRISGLYIFRFAGHIVFPNIYTLMKDPSKFTNVSITSFTIVTIHYTALAFMGAKLFGPTVSSQFTLSMSPHLVTTKMLWATVLMPMTRYMLEFAPSAIQLEHKLPPSMSSLRRMLIWGGAGFVLLLLILALALLVPYFEHVLSLTCSLVSVAISLIFPCAFYLQDLLASSVEGRRGGQWRAHNSRSSS</sequence>
<keyword evidence="3" id="KW-0813">Transport</keyword>
<feature type="domain" description="Amino acid transporter transmembrane" evidence="7">
    <location>
        <begin position="15"/>
        <end position="257"/>
    </location>
</feature>
<evidence type="ECO:0000256" key="6">
    <source>
        <dbReference type="SAM" id="Phobius"/>
    </source>
</evidence>
<dbReference type="AlphaFoldDB" id="A0AAQ3JRV4"/>
<evidence type="ECO:0000256" key="4">
    <source>
        <dbReference type="ARBA" id="ARBA00022989"/>
    </source>
</evidence>
<protein>
    <recommendedName>
        <fullName evidence="7">Amino acid transporter transmembrane domain-containing protein</fullName>
    </recommendedName>
</protein>
<feature type="transmembrane region" description="Helical" evidence="6">
    <location>
        <begin position="53"/>
        <end position="76"/>
    </location>
</feature>
<dbReference type="Pfam" id="PF01490">
    <property type="entry name" value="Aa_trans"/>
    <property type="match status" value="1"/>
</dbReference>
<dbReference type="InterPro" id="IPR013057">
    <property type="entry name" value="AA_transpt_TM"/>
</dbReference>
<feature type="transmembrane region" description="Helical" evidence="6">
    <location>
        <begin position="128"/>
        <end position="150"/>
    </location>
</feature>
<keyword evidence="3" id="KW-0029">Amino-acid transport</keyword>
<dbReference type="PANTHER" id="PTHR22950:SF696">
    <property type="entry name" value="AMINO ACID TRANSPORTER TRANSMEMBRANE DOMAIN-CONTAINING PROTEIN"/>
    <property type="match status" value="1"/>
</dbReference>
<evidence type="ECO:0000256" key="2">
    <source>
        <dbReference type="ARBA" id="ARBA00022692"/>
    </source>
</evidence>
<accession>A0AAQ3JRV4</accession>
<dbReference type="GO" id="GO:0005774">
    <property type="term" value="C:vacuolar membrane"/>
    <property type="evidence" value="ECO:0007669"/>
    <property type="project" value="TreeGrafter"/>
</dbReference>
<evidence type="ECO:0000313" key="9">
    <source>
        <dbReference type="Proteomes" id="UP001327560"/>
    </source>
</evidence>
<keyword evidence="2 6" id="KW-0812">Transmembrane</keyword>
<gene>
    <name evidence="8" type="ORF">Cni_G02077</name>
</gene>
<reference evidence="8 9" key="1">
    <citation type="submission" date="2023-10" db="EMBL/GenBank/DDBJ databases">
        <title>Chromosome-scale genome assembly provides insights into flower coloration mechanisms of Canna indica.</title>
        <authorList>
            <person name="Li C."/>
        </authorList>
    </citation>
    <scope>NUCLEOTIDE SEQUENCE [LARGE SCALE GENOMIC DNA]</scope>
    <source>
        <tissue evidence="8">Flower</tissue>
    </source>
</reference>
<name>A0AAQ3JRV4_9LILI</name>
<feature type="transmembrane region" description="Helical" evidence="6">
    <location>
        <begin position="20"/>
        <end position="41"/>
    </location>
</feature>
<dbReference type="PANTHER" id="PTHR22950">
    <property type="entry name" value="AMINO ACID TRANSPORTER"/>
    <property type="match status" value="1"/>
</dbReference>
<evidence type="ECO:0000256" key="5">
    <source>
        <dbReference type="ARBA" id="ARBA00023136"/>
    </source>
</evidence>
<keyword evidence="9" id="KW-1185">Reference proteome</keyword>
<dbReference type="Proteomes" id="UP001327560">
    <property type="component" value="Chromosome 1"/>
</dbReference>
<dbReference type="EMBL" id="CP136890">
    <property type="protein sequence ID" value="WOK93380.1"/>
    <property type="molecule type" value="Genomic_DNA"/>
</dbReference>
<evidence type="ECO:0000259" key="7">
    <source>
        <dbReference type="Pfam" id="PF01490"/>
    </source>
</evidence>
<feature type="transmembrane region" description="Helical" evidence="6">
    <location>
        <begin position="208"/>
        <end position="228"/>
    </location>
</feature>
<dbReference type="GO" id="GO:0015179">
    <property type="term" value="F:L-amino acid transmembrane transporter activity"/>
    <property type="evidence" value="ECO:0007669"/>
    <property type="project" value="TreeGrafter"/>
</dbReference>
<organism evidence="8 9">
    <name type="scientific">Canna indica</name>
    <name type="common">Indian-shot</name>
    <dbReference type="NCBI Taxonomy" id="4628"/>
    <lineage>
        <taxon>Eukaryota</taxon>
        <taxon>Viridiplantae</taxon>
        <taxon>Streptophyta</taxon>
        <taxon>Embryophyta</taxon>
        <taxon>Tracheophyta</taxon>
        <taxon>Spermatophyta</taxon>
        <taxon>Magnoliopsida</taxon>
        <taxon>Liliopsida</taxon>
        <taxon>Zingiberales</taxon>
        <taxon>Cannaceae</taxon>
        <taxon>Canna</taxon>
    </lineage>
</organism>
<keyword evidence="5 6" id="KW-0472">Membrane</keyword>
<evidence type="ECO:0000256" key="3">
    <source>
        <dbReference type="ARBA" id="ARBA00022970"/>
    </source>
</evidence>
<feature type="transmembrane region" description="Helical" evidence="6">
    <location>
        <begin position="96"/>
        <end position="116"/>
    </location>
</feature>
<evidence type="ECO:0000256" key="1">
    <source>
        <dbReference type="ARBA" id="ARBA00004141"/>
    </source>
</evidence>
<proteinExistence type="predicted"/>
<feature type="transmembrane region" description="Helical" evidence="6">
    <location>
        <begin position="234"/>
        <end position="256"/>
    </location>
</feature>
<comment type="subcellular location">
    <subcellularLocation>
        <location evidence="1">Membrane</location>
        <topology evidence="1">Multi-pass membrane protein</topology>
    </subcellularLocation>
</comment>
<evidence type="ECO:0000313" key="8">
    <source>
        <dbReference type="EMBL" id="WOK93380.1"/>
    </source>
</evidence>